<sequence length="298" mass="32552">MDDLRRLERKLYMASQRIVILERESGQREALEARTTRDRRVMMRLERSVFGVYAKILAALLQFEDKLAREKGATTAEPAVLYGAGQLEYARKAGDALRAMLAAVADPDGSPAAGRGDEPGRYVSDEGVKAYQAVGANLVARVDSAMSGEMRHELARIASKGDAPHESELEARVKTLEAENKLLRQKHQVAELKGLELRKRLDDVMAERYRDGQRSIDAEIEKREFRDAILELVMDLRDGIVKRLGFIPASTQAEINAFISTLADAEKADARAAVAAAAASLPAAPAKAPGPPPPPARA</sequence>
<dbReference type="KEGG" id="aaf:AURANDRAFT_60784"/>
<feature type="coiled-coil region" evidence="1">
    <location>
        <begin position="166"/>
        <end position="193"/>
    </location>
</feature>
<keyword evidence="1" id="KW-0175">Coiled coil</keyword>
<evidence type="ECO:0000313" key="2">
    <source>
        <dbReference type="EMBL" id="EGB12746.1"/>
    </source>
</evidence>
<proteinExistence type="predicted"/>
<evidence type="ECO:0000313" key="3">
    <source>
        <dbReference type="Proteomes" id="UP000002729"/>
    </source>
</evidence>
<protein>
    <submittedName>
        <fullName evidence="2">Uncharacterized protein</fullName>
    </submittedName>
</protein>
<dbReference type="Proteomes" id="UP000002729">
    <property type="component" value="Unassembled WGS sequence"/>
</dbReference>
<dbReference type="EMBL" id="GL833120">
    <property type="protein sequence ID" value="EGB12746.1"/>
    <property type="molecule type" value="Genomic_DNA"/>
</dbReference>
<dbReference type="GeneID" id="20223164"/>
<accession>F0XWB7</accession>
<evidence type="ECO:0000256" key="1">
    <source>
        <dbReference type="SAM" id="Coils"/>
    </source>
</evidence>
<keyword evidence="3" id="KW-1185">Reference proteome</keyword>
<gene>
    <name evidence="2" type="ORF">AURANDRAFT_60784</name>
</gene>
<reference evidence="2 3" key="1">
    <citation type="journal article" date="2011" name="Proc. Natl. Acad. Sci. U.S.A.">
        <title>Niche of harmful alga Aureococcus anophagefferens revealed through ecogenomics.</title>
        <authorList>
            <person name="Gobler C.J."/>
            <person name="Berry D.L."/>
            <person name="Dyhrman S.T."/>
            <person name="Wilhelm S.W."/>
            <person name="Salamov A."/>
            <person name="Lobanov A.V."/>
            <person name="Zhang Y."/>
            <person name="Collier J.L."/>
            <person name="Wurch L.L."/>
            <person name="Kustka A.B."/>
            <person name="Dill B.D."/>
            <person name="Shah M."/>
            <person name="VerBerkmoes N.C."/>
            <person name="Kuo A."/>
            <person name="Terry A."/>
            <person name="Pangilinan J."/>
            <person name="Lindquist E.A."/>
            <person name="Lucas S."/>
            <person name="Paulsen I.T."/>
            <person name="Hattenrath-Lehmann T.K."/>
            <person name="Talmage S.C."/>
            <person name="Walker E.A."/>
            <person name="Koch F."/>
            <person name="Burson A.M."/>
            <person name="Marcoval M.A."/>
            <person name="Tang Y.Z."/>
            <person name="Lecleir G.R."/>
            <person name="Coyne K.J."/>
            <person name="Berg G.M."/>
            <person name="Bertrand E.M."/>
            <person name="Saito M.A."/>
            <person name="Gladyshev V.N."/>
            <person name="Grigoriev I.V."/>
        </authorList>
    </citation>
    <scope>NUCLEOTIDE SEQUENCE [LARGE SCALE GENOMIC DNA]</scope>
    <source>
        <strain evidence="3">CCMP 1984</strain>
    </source>
</reference>
<organism evidence="3">
    <name type="scientific">Aureococcus anophagefferens</name>
    <name type="common">Harmful bloom alga</name>
    <dbReference type="NCBI Taxonomy" id="44056"/>
    <lineage>
        <taxon>Eukaryota</taxon>
        <taxon>Sar</taxon>
        <taxon>Stramenopiles</taxon>
        <taxon>Ochrophyta</taxon>
        <taxon>Pelagophyceae</taxon>
        <taxon>Pelagomonadales</taxon>
        <taxon>Pelagomonadaceae</taxon>
        <taxon>Aureococcus</taxon>
    </lineage>
</organism>
<dbReference type="RefSeq" id="XP_009032394.1">
    <property type="nucleotide sequence ID" value="XM_009034146.1"/>
</dbReference>
<dbReference type="AlphaFoldDB" id="F0XWB7"/>
<name>F0XWB7_AURAN</name>
<dbReference type="OrthoDB" id="10672072at2759"/>
<dbReference type="InParanoid" id="F0XWB7"/>